<name>A0ABR7F408_9FIRM</name>
<dbReference type="EMBL" id="JACOOZ010000007">
    <property type="protein sequence ID" value="MBC5668353.1"/>
    <property type="molecule type" value="Genomic_DNA"/>
</dbReference>
<dbReference type="InterPro" id="IPR013486">
    <property type="entry name" value="SpoIID/LytB"/>
</dbReference>
<evidence type="ECO:0000259" key="1">
    <source>
        <dbReference type="Pfam" id="PF08486"/>
    </source>
</evidence>
<accession>A0ABR7F408</accession>
<evidence type="ECO:0000313" key="2">
    <source>
        <dbReference type="EMBL" id="MBC5668353.1"/>
    </source>
</evidence>
<sequence length="328" mass="36866">MILTMLLGRINSKPENDNNIVLSGKYVILSDDTVTKKIDVEYFIPCVLMAQLPIDSPQELLKAQAVVIRTYIINKMGKKDSINAKELSLPYISYGKLREMWFAKYKKNNLRNIRGILCNISGMGKSIPYRENTQYLYGIIKKTNGMVLKSNGEIILPLFHQTSNGQTRSGSEVLGKKYEYLKREKCGNDIQQENYIGIKYFETGEFGNVLKEQGIIAYKDKKEIFVDKNVSTKELLGLIDISNRDKSGYVKIVKIGDTVVEGGVFAKALGLQSTDMTIEEYEKGIRITTKGVGHGFGMSLTYGAGLAGEGKTWKEILERFYDASIVEN</sequence>
<reference evidence="2 3" key="1">
    <citation type="submission" date="2020-08" db="EMBL/GenBank/DDBJ databases">
        <title>Genome public.</title>
        <authorList>
            <person name="Liu C."/>
            <person name="Sun Q."/>
        </authorList>
    </citation>
    <scope>NUCLEOTIDE SEQUENCE [LARGE SCALE GENOMIC DNA]</scope>
    <source>
        <strain evidence="2 3">BX4</strain>
    </source>
</reference>
<comment type="caution">
    <text evidence="2">The sequence shown here is derived from an EMBL/GenBank/DDBJ whole genome shotgun (WGS) entry which is preliminary data.</text>
</comment>
<feature type="domain" description="Sporulation stage II protein D amidase enhancer LytB N-terminal" evidence="1">
    <location>
        <begin position="33"/>
        <end position="84"/>
    </location>
</feature>
<organism evidence="2 3">
    <name type="scientific">Eubacterium segne</name>
    <dbReference type="NCBI Taxonomy" id="2763045"/>
    <lineage>
        <taxon>Bacteria</taxon>
        <taxon>Bacillati</taxon>
        <taxon>Bacillota</taxon>
        <taxon>Clostridia</taxon>
        <taxon>Eubacteriales</taxon>
        <taxon>Eubacteriaceae</taxon>
        <taxon>Eubacterium</taxon>
    </lineage>
</organism>
<protein>
    <submittedName>
        <fullName evidence="2">SpoIID/LytB domain-containing protein</fullName>
    </submittedName>
</protein>
<proteinExistence type="predicted"/>
<keyword evidence="3" id="KW-1185">Reference proteome</keyword>
<dbReference type="RefSeq" id="WP_186840508.1">
    <property type="nucleotide sequence ID" value="NZ_JACOOZ010000007.1"/>
</dbReference>
<dbReference type="InterPro" id="IPR013693">
    <property type="entry name" value="SpoIID/LytB_N"/>
</dbReference>
<gene>
    <name evidence="2" type="ORF">H8S00_10190</name>
</gene>
<dbReference type="Pfam" id="PF08486">
    <property type="entry name" value="SpoIID"/>
    <property type="match status" value="1"/>
</dbReference>
<dbReference type="NCBIfam" id="TIGR02669">
    <property type="entry name" value="SpoIID_LytB"/>
    <property type="match status" value="1"/>
</dbReference>
<dbReference type="Proteomes" id="UP000597877">
    <property type="component" value="Unassembled WGS sequence"/>
</dbReference>
<evidence type="ECO:0000313" key="3">
    <source>
        <dbReference type="Proteomes" id="UP000597877"/>
    </source>
</evidence>